<evidence type="ECO:0000256" key="3">
    <source>
        <dbReference type="PROSITE-ProRule" id="PRU00169"/>
    </source>
</evidence>
<feature type="transmembrane region" description="Helical" evidence="4">
    <location>
        <begin position="18"/>
        <end position="42"/>
    </location>
</feature>
<evidence type="ECO:0000256" key="4">
    <source>
        <dbReference type="SAM" id="Phobius"/>
    </source>
</evidence>
<dbReference type="SUPFAM" id="SSF52172">
    <property type="entry name" value="CheY-like"/>
    <property type="match status" value="1"/>
</dbReference>
<evidence type="ECO:0000256" key="1">
    <source>
        <dbReference type="ARBA" id="ARBA00022553"/>
    </source>
</evidence>
<feature type="transmembrane region" description="Helical" evidence="4">
    <location>
        <begin position="54"/>
        <end position="75"/>
    </location>
</feature>
<dbReference type="GO" id="GO:0004673">
    <property type="term" value="F:protein histidine kinase activity"/>
    <property type="evidence" value="ECO:0007669"/>
    <property type="project" value="UniProtKB-EC"/>
</dbReference>
<proteinExistence type="predicted"/>
<evidence type="ECO:0000259" key="5">
    <source>
        <dbReference type="PROSITE" id="PS50110"/>
    </source>
</evidence>
<protein>
    <submittedName>
        <fullName evidence="6">Aerobic respiration control sensor protein ArcB</fullName>
        <ecNumber evidence="6">2.7.13.3</ecNumber>
    </submittedName>
</protein>
<evidence type="ECO:0000313" key="7">
    <source>
        <dbReference type="Proteomes" id="UP000326725"/>
    </source>
</evidence>
<dbReference type="RefSeq" id="WP_151443047.1">
    <property type="nucleotide sequence ID" value="NZ_CABVOU010000027.1"/>
</dbReference>
<keyword evidence="7" id="KW-1185">Reference proteome</keyword>
<keyword evidence="2" id="KW-0902">Two-component regulatory system</keyword>
<dbReference type="GO" id="GO:0000160">
    <property type="term" value="P:phosphorelay signal transduction system"/>
    <property type="evidence" value="ECO:0007669"/>
    <property type="project" value="UniProtKB-KW"/>
</dbReference>
<dbReference type="PROSITE" id="PS50110">
    <property type="entry name" value="RESPONSE_REGULATORY"/>
    <property type="match status" value="1"/>
</dbReference>
<dbReference type="PANTHER" id="PTHR45339">
    <property type="entry name" value="HYBRID SIGNAL TRANSDUCTION HISTIDINE KINASE J"/>
    <property type="match status" value="1"/>
</dbReference>
<dbReference type="PANTHER" id="PTHR45339:SF1">
    <property type="entry name" value="HYBRID SIGNAL TRANSDUCTION HISTIDINE KINASE J"/>
    <property type="match status" value="1"/>
</dbReference>
<dbReference type="CDD" id="cd17546">
    <property type="entry name" value="REC_hyHK_CKI1_RcsC-like"/>
    <property type="match status" value="1"/>
</dbReference>
<accession>A0A5K1IB99</accession>
<dbReference type="AlphaFoldDB" id="A0A5K1IB99"/>
<dbReference type="Pfam" id="PF00072">
    <property type="entry name" value="Response_reg"/>
    <property type="match status" value="1"/>
</dbReference>
<dbReference type="EMBL" id="CABVOU010000027">
    <property type="protein sequence ID" value="VVZ95339.1"/>
    <property type="molecule type" value="Genomic_DNA"/>
</dbReference>
<keyword evidence="1 3" id="KW-0597">Phosphoprotein</keyword>
<dbReference type="SMART" id="SM00448">
    <property type="entry name" value="REC"/>
    <property type="match status" value="1"/>
</dbReference>
<gene>
    <name evidence="6" type="primary">arcB</name>
    <name evidence="6" type="ORF">HALO32_01404</name>
</gene>
<keyword evidence="4" id="KW-0812">Transmembrane</keyword>
<dbReference type="Gene3D" id="3.40.50.2300">
    <property type="match status" value="1"/>
</dbReference>
<dbReference type="EC" id="2.7.13.3" evidence="6"/>
<name>A0A5K1IB99_9GAMM</name>
<dbReference type="InterPro" id="IPR011006">
    <property type="entry name" value="CheY-like_superfamily"/>
</dbReference>
<keyword evidence="6" id="KW-0808">Transferase</keyword>
<organism evidence="6 7">
    <name type="scientific">Halomonas lysinitropha</name>
    <dbReference type="NCBI Taxonomy" id="2607506"/>
    <lineage>
        <taxon>Bacteria</taxon>
        <taxon>Pseudomonadati</taxon>
        <taxon>Pseudomonadota</taxon>
        <taxon>Gammaproteobacteria</taxon>
        <taxon>Oceanospirillales</taxon>
        <taxon>Halomonadaceae</taxon>
        <taxon>Halomonas</taxon>
    </lineage>
</organism>
<dbReference type="InterPro" id="IPR001789">
    <property type="entry name" value="Sig_transdc_resp-reg_receiver"/>
</dbReference>
<reference evidence="6 7" key="1">
    <citation type="submission" date="2019-09" db="EMBL/GenBank/DDBJ databases">
        <authorList>
            <person name="Criscuolo A."/>
        </authorList>
    </citation>
    <scope>NUCLEOTIDE SEQUENCE [LARGE SCALE GENOMIC DNA]</scope>
    <source>
        <strain evidence="7">3(2)</strain>
    </source>
</reference>
<feature type="domain" description="Response regulatory" evidence="5">
    <location>
        <begin position="247"/>
        <end position="367"/>
    </location>
</feature>
<dbReference type="Proteomes" id="UP000326725">
    <property type="component" value="Unassembled WGS sequence"/>
</dbReference>
<keyword evidence="4" id="KW-0472">Membrane</keyword>
<evidence type="ECO:0000256" key="2">
    <source>
        <dbReference type="ARBA" id="ARBA00023012"/>
    </source>
</evidence>
<feature type="modified residue" description="4-aspartylphosphate" evidence="3">
    <location>
        <position position="296"/>
    </location>
</feature>
<keyword evidence="4" id="KW-1133">Transmembrane helix</keyword>
<sequence length="376" mass="41662">MQDDTCLNRLWSSLVWPILWPVLLAQAALVVLCLAVGATLWLLVPSHASWSATFWLLLALLLGSSLNVAVFLTLLRQRLGGIQRDLNDALIDIETWLSGQHRPQAGDELPLPQRLKALSVACEALVEGWRRELEESRAAERRLASDLQDHRGQLERLEAGRARAREESRLKSDYLSHLQQSLGPLMSSLAEALDSDALRQCGGEHDHAILLALRERLADAVVLLENLGESIDTSDASMPPVPSVKGRVLIVDDGPVNLTLARQVLERQGLEVETATSGEEALSRLEAGYFDLVLMDIFMPGMDGVEASRHWREREADAATSQRSILVALTANAGDEDRQRFRQAGMDDYLAKPYRPQALVDLVRRWLPAFLEPGPA</sequence>
<evidence type="ECO:0000313" key="6">
    <source>
        <dbReference type="EMBL" id="VVZ95339.1"/>
    </source>
</evidence>